<dbReference type="RefSeq" id="WP_183866154.1">
    <property type="nucleotide sequence ID" value="NZ_JACHCF010000002.1"/>
</dbReference>
<name>A0A7W8YQW7_9SPHI</name>
<dbReference type="InterPro" id="IPR011652">
    <property type="entry name" value="MORN_2"/>
</dbReference>
<evidence type="ECO:0000313" key="3">
    <source>
        <dbReference type="Proteomes" id="UP000537718"/>
    </source>
</evidence>
<feature type="signal peptide" evidence="1">
    <location>
        <begin position="1"/>
        <end position="20"/>
    </location>
</feature>
<sequence>MRIYLLALFLITALVFPAKAQKKFSSYIENYQHTINYADHKVTLHVLPADRTLKYTDLTKSYYWYSSNQIKITQGGFSGKLLHGLYSNYYENKNLQEQGNFNMGLKSGEWKNWTEDGKLISDVNFINGVPEGDFYKYDNQGKLVERGRNVNGKVDGDFVKYQGDSTLSVRYKNGIVVPAKVRSAKKPGWIKRFFKKKMKSEDIIKPV</sequence>
<evidence type="ECO:0000313" key="2">
    <source>
        <dbReference type="EMBL" id="MBB5620119.1"/>
    </source>
</evidence>
<dbReference type="EMBL" id="JACHCF010000002">
    <property type="protein sequence ID" value="MBB5620119.1"/>
    <property type="molecule type" value="Genomic_DNA"/>
</dbReference>
<organism evidence="2 3">
    <name type="scientific">Pedobacter cryoconitis</name>
    <dbReference type="NCBI Taxonomy" id="188932"/>
    <lineage>
        <taxon>Bacteria</taxon>
        <taxon>Pseudomonadati</taxon>
        <taxon>Bacteroidota</taxon>
        <taxon>Sphingobacteriia</taxon>
        <taxon>Sphingobacteriales</taxon>
        <taxon>Sphingobacteriaceae</taxon>
        <taxon>Pedobacter</taxon>
    </lineage>
</organism>
<gene>
    <name evidence="2" type="ORF">HDE69_001157</name>
</gene>
<protein>
    <submittedName>
        <fullName evidence="2">Antitoxin component YwqK of YwqJK toxin-antitoxin module</fullName>
    </submittedName>
</protein>
<keyword evidence="1" id="KW-0732">Signal</keyword>
<dbReference type="Pfam" id="PF07661">
    <property type="entry name" value="MORN_2"/>
    <property type="match status" value="2"/>
</dbReference>
<reference evidence="2 3" key="1">
    <citation type="submission" date="2020-08" db="EMBL/GenBank/DDBJ databases">
        <title>Genomic Encyclopedia of Type Strains, Phase IV (KMG-V): Genome sequencing to study the core and pangenomes of soil and plant-associated prokaryotes.</title>
        <authorList>
            <person name="Whitman W."/>
        </authorList>
    </citation>
    <scope>NUCLEOTIDE SEQUENCE [LARGE SCALE GENOMIC DNA]</scope>
    <source>
        <strain evidence="2 3">MP7CTX6</strain>
    </source>
</reference>
<dbReference type="Proteomes" id="UP000537718">
    <property type="component" value="Unassembled WGS sequence"/>
</dbReference>
<comment type="caution">
    <text evidence="2">The sequence shown here is derived from an EMBL/GenBank/DDBJ whole genome shotgun (WGS) entry which is preliminary data.</text>
</comment>
<proteinExistence type="predicted"/>
<dbReference type="SUPFAM" id="SSF82185">
    <property type="entry name" value="Histone H3 K4-specific methyltransferase SET7/9 N-terminal domain"/>
    <property type="match status" value="1"/>
</dbReference>
<dbReference type="Gene3D" id="2.20.110.10">
    <property type="entry name" value="Histone H3 K4-specific methyltransferase SET7/9 N-terminal domain"/>
    <property type="match status" value="1"/>
</dbReference>
<evidence type="ECO:0000256" key="1">
    <source>
        <dbReference type="SAM" id="SignalP"/>
    </source>
</evidence>
<feature type="chain" id="PRO_5031250119" evidence="1">
    <location>
        <begin position="21"/>
        <end position="207"/>
    </location>
</feature>
<dbReference type="AlphaFoldDB" id="A0A7W8YQW7"/>
<accession>A0A7W8YQW7</accession>